<evidence type="ECO:0000256" key="5">
    <source>
        <dbReference type="ARBA" id="ARBA00022614"/>
    </source>
</evidence>
<keyword evidence="8" id="KW-0677">Repeat</keyword>
<dbReference type="InterPro" id="IPR003591">
    <property type="entry name" value="Leu-rich_rpt_typical-subtyp"/>
</dbReference>
<keyword evidence="16" id="KW-1185">Reference proteome</keyword>
<dbReference type="InterPro" id="IPR035897">
    <property type="entry name" value="Toll_tir_struct_dom_sf"/>
</dbReference>
<keyword evidence="5" id="KW-0433">Leucine-rich repeat</keyword>
<keyword evidence="3" id="KW-0813">Transport</keyword>
<organism evidence="15 16">
    <name type="scientific">Amblyomma americanum</name>
    <name type="common">Lone star tick</name>
    <dbReference type="NCBI Taxonomy" id="6943"/>
    <lineage>
        <taxon>Eukaryota</taxon>
        <taxon>Metazoa</taxon>
        <taxon>Ecdysozoa</taxon>
        <taxon>Arthropoda</taxon>
        <taxon>Chelicerata</taxon>
        <taxon>Arachnida</taxon>
        <taxon>Acari</taxon>
        <taxon>Parasitiformes</taxon>
        <taxon>Ixodida</taxon>
        <taxon>Ixodoidea</taxon>
        <taxon>Ixodidae</taxon>
        <taxon>Amblyomminae</taxon>
        <taxon>Amblyomma</taxon>
    </lineage>
</organism>
<keyword evidence="10" id="KW-0406">Ion transport</keyword>
<evidence type="ECO:0000256" key="13">
    <source>
        <dbReference type="ARBA" id="ARBA00023303"/>
    </source>
</evidence>
<evidence type="ECO:0000256" key="2">
    <source>
        <dbReference type="ARBA" id="ARBA00009634"/>
    </source>
</evidence>
<dbReference type="AlphaFoldDB" id="A0AAQ4ENR6"/>
<evidence type="ECO:0000259" key="14">
    <source>
        <dbReference type="PROSITE" id="PS50104"/>
    </source>
</evidence>
<dbReference type="SUPFAM" id="SSF52200">
    <property type="entry name" value="Toll/Interleukin receptor TIR domain"/>
    <property type="match status" value="1"/>
</dbReference>
<proteinExistence type="inferred from homology"/>
<protein>
    <recommendedName>
        <fullName evidence="14">TIR domain-containing protein</fullName>
    </recommendedName>
</protein>
<feature type="domain" description="TIR" evidence="14">
    <location>
        <begin position="286"/>
        <end position="350"/>
    </location>
</feature>
<dbReference type="GO" id="GO:0005886">
    <property type="term" value="C:plasma membrane"/>
    <property type="evidence" value="ECO:0007669"/>
    <property type="project" value="UniProtKB-SubCell"/>
</dbReference>
<dbReference type="SUPFAM" id="SSF52058">
    <property type="entry name" value="L domain-like"/>
    <property type="match status" value="1"/>
</dbReference>
<keyword evidence="4" id="KW-1003">Cell membrane</keyword>
<dbReference type="EMBL" id="JARKHS020013241">
    <property type="protein sequence ID" value="KAK8776208.1"/>
    <property type="molecule type" value="Genomic_DNA"/>
</dbReference>
<keyword evidence="12" id="KW-1015">Disulfide bond</keyword>
<dbReference type="PANTHER" id="PTHR46473">
    <property type="entry name" value="GH08155P"/>
    <property type="match status" value="1"/>
</dbReference>
<dbReference type="Pfam" id="PF13855">
    <property type="entry name" value="LRR_8"/>
    <property type="match status" value="2"/>
</dbReference>
<evidence type="ECO:0000256" key="3">
    <source>
        <dbReference type="ARBA" id="ARBA00022448"/>
    </source>
</evidence>
<comment type="subcellular location">
    <subcellularLocation>
        <location evidence="1">Cell membrane</location>
        <topology evidence="1">Single-pass membrane protein</topology>
    </subcellularLocation>
</comment>
<evidence type="ECO:0000256" key="1">
    <source>
        <dbReference type="ARBA" id="ARBA00004162"/>
    </source>
</evidence>
<dbReference type="InterPro" id="IPR000157">
    <property type="entry name" value="TIR_dom"/>
</dbReference>
<keyword evidence="9" id="KW-1133">Transmembrane helix</keyword>
<dbReference type="PROSITE" id="PS50104">
    <property type="entry name" value="TIR"/>
    <property type="match status" value="1"/>
</dbReference>
<accession>A0AAQ4ENR6</accession>
<evidence type="ECO:0000256" key="4">
    <source>
        <dbReference type="ARBA" id="ARBA00022475"/>
    </source>
</evidence>
<evidence type="ECO:0000256" key="8">
    <source>
        <dbReference type="ARBA" id="ARBA00022737"/>
    </source>
</evidence>
<keyword evidence="13" id="KW-0407">Ion channel</keyword>
<dbReference type="PANTHER" id="PTHR46473:SF10">
    <property type="entry name" value="LD45603P-RELATED"/>
    <property type="match status" value="1"/>
</dbReference>
<keyword evidence="7" id="KW-0732">Signal</keyword>
<name>A0AAQ4ENR6_AMBAM</name>
<dbReference type="GO" id="GO:0007165">
    <property type="term" value="P:signal transduction"/>
    <property type="evidence" value="ECO:0007669"/>
    <property type="project" value="InterPro"/>
</dbReference>
<dbReference type="SMART" id="SM00369">
    <property type="entry name" value="LRR_TYP"/>
    <property type="match status" value="6"/>
</dbReference>
<evidence type="ECO:0000256" key="6">
    <source>
        <dbReference type="ARBA" id="ARBA00022692"/>
    </source>
</evidence>
<comment type="caution">
    <text evidence="15">The sequence shown here is derived from an EMBL/GenBank/DDBJ whole genome shotgun (WGS) entry which is preliminary data.</text>
</comment>
<dbReference type="Proteomes" id="UP001321473">
    <property type="component" value="Unassembled WGS sequence"/>
</dbReference>
<evidence type="ECO:0000256" key="12">
    <source>
        <dbReference type="ARBA" id="ARBA00023157"/>
    </source>
</evidence>
<sequence>MRLSDNQISDIKAAAFKALQRLRRLGLSKNKISNVKASVSSIESSLELLSMKRNQMTSLTEMFRNIAQIKELKLASNRITDITGVFEYLKALRKLTLSDNLVSYVPDDNFNENTELLELNLIGNNIQWVGRNAFRGLVTLRDLRLRKNHLLSLNGSMRHLVNMKYFDAAFNEIQYLEKGEFERNAFLAYISLMGNNISSVDGAVTGTVHLRGLGLAGNRIELLRRKDFPQRMIAAPNVTLDPLLLGILTLSAVYFYCEHHLKTWLNMRGVCSWAHCITEGDLDAEKVFDVFLSFSSKDAGWVHEQLIPGLEAVALSYCTYERNFKGGFLLQDIIRDAVACSRRTVLLLTR</sequence>
<evidence type="ECO:0000256" key="11">
    <source>
        <dbReference type="ARBA" id="ARBA00023136"/>
    </source>
</evidence>
<dbReference type="InterPro" id="IPR032675">
    <property type="entry name" value="LRR_dom_sf"/>
</dbReference>
<dbReference type="InterPro" id="IPR001611">
    <property type="entry name" value="Leu-rich_rpt"/>
</dbReference>
<dbReference type="InterPro" id="IPR051432">
    <property type="entry name" value="KCNMA1_auxiliary"/>
</dbReference>
<keyword evidence="11" id="KW-0472">Membrane</keyword>
<dbReference type="Gene3D" id="3.80.10.10">
    <property type="entry name" value="Ribonuclease Inhibitor"/>
    <property type="match status" value="2"/>
</dbReference>
<dbReference type="Gene3D" id="3.40.50.10140">
    <property type="entry name" value="Toll/interleukin-1 receptor homology (TIR) domain"/>
    <property type="match status" value="1"/>
</dbReference>
<dbReference type="GO" id="GO:0034220">
    <property type="term" value="P:monoatomic ion transmembrane transport"/>
    <property type="evidence" value="ECO:0007669"/>
    <property type="project" value="UniProtKB-KW"/>
</dbReference>
<evidence type="ECO:0000313" key="16">
    <source>
        <dbReference type="Proteomes" id="UP001321473"/>
    </source>
</evidence>
<keyword evidence="6" id="KW-0812">Transmembrane</keyword>
<evidence type="ECO:0000256" key="9">
    <source>
        <dbReference type="ARBA" id="ARBA00022989"/>
    </source>
</evidence>
<comment type="similarity">
    <text evidence="2">Belongs to the Toll-like receptor family.</text>
</comment>
<evidence type="ECO:0000313" key="15">
    <source>
        <dbReference type="EMBL" id="KAK8776208.1"/>
    </source>
</evidence>
<evidence type="ECO:0000256" key="10">
    <source>
        <dbReference type="ARBA" id="ARBA00023065"/>
    </source>
</evidence>
<evidence type="ECO:0000256" key="7">
    <source>
        <dbReference type="ARBA" id="ARBA00022729"/>
    </source>
</evidence>
<reference evidence="15 16" key="1">
    <citation type="journal article" date="2023" name="Arcadia Sci">
        <title>De novo assembly of a long-read Amblyomma americanum tick genome.</title>
        <authorList>
            <person name="Chou S."/>
            <person name="Poskanzer K.E."/>
            <person name="Rollins M."/>
            <person name="Thuy-Boun P.S."/>
        </authorList>
    </citation>
    <scope>NUCLEOTIDE SEQUENCE [LARGE SCALE GENOMIC DNA]</scope>
    <source>
        <strain evidence="15">F_SG_1</strain>
        <tissue evidence="15">Salivary glands</tissue>
    </source>
</reference>
<gene>
    <name evidence="15" type="ORF">V5799_030447</name>
</gene>